<feature type="non-terminal residue" evidence="1">
    <location>
        <position position="45"/>
    </location>
</feature>
<organism evidence="1">
    <name type="scientific">hydrothermal vent metagenome</name>
    <dbReference type="NCBI Taxonomy" id="652676"/>
    <lineage>
        <taxon>unclassified sequences</taxon>
        <taxon>metagenomes</taxon>
        <taxon>ecological metagenomes</taxon>
    </lineage>
</organism>
<dbReference type="EMBL" id="UOES01000588">
    <property type="protein sequence ID" value="VAW29524.1"/>
    <property type="molecule type" value="Genomic_DNA"/>
</dbReference>
<protein>
    <submittedName>
        <fullName evidence="1">Uncharacterized protein</fullName>
    </submittedName>
</protein>
<reference evidence="1" key="1">
    <citation type="submission" date="2018-06" db="EMBL/GenBank/DDBJ databases">
        <authorList>
            <person name="Zhirakovskaya E."/>
        </authorList>
    </citation>
    <scope>NUCLEOTIDE SEQUENCE</scope>
</reference>
<evidence type="ECO:0000313" key="1">
    <source>
        <dbReference type="EMBL" id="VAW29524.1"/>
    </source>
</evidence>
<accession>A0A3B0VCH7</accession>
<sequence>MDIINQYINEIDKAFQRGNATEHTYRPYLKQLIEELHSDVIATNE</sequence>
<gene>
    <name evidence="1" type="ORF">MNBD_BACTEROID06-1684</name>
</gene>
<proteinExistence type="predicted"/>
<dbReference type="AlphaFoldDB" id="A0A3B0VCH7"/>
<name>A0A3B0VCH7_9ZZZZ</name>